<reference evidence="1 2" key="1">
    <citation type="submission" date="2018-12" db="EMBL/GenBank/DDBJ databases">
        <title>Rubrispira sanarue gen. nov., sp., nov., a member of the order Silvanigrellales, isolated from a brackish lake in Hamamatsu Japan.</title>
        <authorList>
            <person name="Maejima Y."/>
            <person name="Iino T."/>
            <person name="Muraguchi Y."/>
            <person name="Fukuda K."/>
            <person name="Nojiri H."/>
            <person name="Ohkuma M."/>
            <person name="Moriuchi R."/>
            <person name="Dohra H."/>
            <person name="Kimbara K."/>
            <person name="Shintani M."/>
        </authorList>
    </citation>
    <scope>NUCLEOTIDE SEQUENCE [LARGE SCALE GENOMIC DNA]</scope>
    <source>
        <strain evidence="1 2">RF1110005</strain>
    </source>
</reference>
<dbReference type="KEGG" id="sbf:JCM31447_04520"/>
<proteinExistence type="predicted"/>
<evidence type="ECO:0000313" key="2">
    <source>
        <dbReference type="Proteomes" id="UP000291236"/>
    </source>
</evidence>
<gene>
    <name evidence="1" type="ORF">JCM31447_04520</name>
</gene>
<evidence type="ECO:0000313" key="1">
    <source>
        <dbReference type="EMBL" id="BBH52015.1"/>
    </source>
</evidence>
<accession>A0A4P2VS04</accession>
<sequence>MLDSVPEINSETNYKNTYEVLTSKNIPIYLLSSLMQKFEDYRAKRKMGWSRPWNKINVCTFESYRWYTKIDYDLLTLFRTVLLQNTHYFDDNSEFFIRDILHDTRAQGFLFYHDRIEVDKAYEGVTLSFGRLSSLNNRYRDRIDIIFESQLINSTSTRNLDLIKIYIDPYSGDTNLPQVIKLDKSFKKTYGLLKNLYALLTYKYYSWQFSEREWYHWSQKFVPYFGERKFVPYNSLFINPKKSQLVSEKDIILKST</sequence>
<dbReference type="Proteomes" id="UP000291236">
    <property type="component" value="Chromosome"/>
</dbReference>
<dbReference type="EMBL" id="AP019368">
    <property type="protein sequence ID" value="BBH52015.1"/>
    <property type="molecule type" value="Genomic_DNA"/>
</dbReference>
<dbReference type="AlphaFoldDB" id="A0A4P2VS04"/>
<protein>
    <submittedName>
        <fullName evidence="1">Uncharacterized protein</fullName>
    </submittedName>
</protein>
<dbReference type="RefSeq" id="WP_130606089.1">
    <property type="nucleotide sequence ID" value="NZ_AP019368.1"/>
</dbReference>
<name>A0A4P2VS04_FLUSA</name>
<keyword evidence="2" id="KW-1185">Reference proteome</keyword>
<dbReference type="OrthoDB" id="9342682at2"/>
<organism evidence="1 2">
    <name type="scientific">Fluviispira sanaruensis</name>
    <dbReference type="NCBI Taxonomy" id="2493639"/>
    <lineage>
        <taxon>Bacteria</taxon>
        <taxon>Pseudomonadati</taxon>
        <taxon>Bdellovibrionota</taxon>
        <taxon>Oligoflexia</taxon>
        <taxon>Silvanigrellales</taxon>
        <taxon>Silvanigrellaceae</taxon>
        <taxon>Fluviispira</taxon>
    </lineage>
</organism>